<reference evidence="1 2" key="1">
    <citation type="submission" date="2020-10" db="EMBL/GenBank/DDBJ databases">
        <authorList>
            <person name="Kazantseva O.A."/>
            <person name="Piligrimova E.G."/>
            <person name="Shadrin A.M."/>
        </authorList>
    </citation>
    <scope>NUCLEOTIDE SEQUENCE [LARGE SCALE GENOMIC DNA]</scope>
</reference>
<dbReference type="Proteomes" id="UP000594029">
    <property type="component" value="Segment"/>
</dbReference>
<name>A0A7U3NJZ1_9CAUD</name>
<keyword evidence="2" id="KW-1185">Reference proteome</keyword>
<evidence type="ECO:0000313" key="2">
    <source>
        <dbReference type="Proteomes" id="UP000594029"/>
    </source>
</evidence>
<organism evidence="1 2">
    <name type="scientific">Bacillus phage Kirov</name>
    <dbReference type="NCBI Taxonomy" id="2783539"/>
    <lineage>
        <taxon>Viruses</taxon>
        <taxon>Duplodnaviria</taxon>
        <taxon>Heunggongvirae</taxon>
        <taxon>Uroviricota</taxon>
        <taxon>Caudoviricetes</taxon>
        <taxon>Andregratiavirinae</taxon>
        <taxon>Kirovvirus</taxon>
        <taxon>Kirovvirus kirov</taxon>
    </lineage>
</organism>
<evidence type="ECO:0000313" key="1">
    <source>
        <dbReference type="EMBL" id="QOV08388.1"/>
    </source>
</evidence>
<accession>A0A7U3NJZ1</accession>
<gene>
    <name evidence="1" type="ORF">Kirov_189</name>
</gene>
<proteinExistence type="predicted"/>
<sequence>MRVVGTVEIRFAVNIDAEDIGECAMPLNESEKMIKKAIEEKYDVTVTHRDVYVEDWR</sequence>
<dbReference type="EMBL" id="MW084976">
    <property type="protein sequence ID" value="QOV08388.1"/>
    <property type="molecule type" value="Genomic_DNA"/>
</dbReference>
<protein>
    <submittedName>
        <fullName evidence="1">Uncharacterized protein</fullName>
    </submittedName>
</protein>